<protein>
    <submittedName>
        <fullName evidence="2">Tbingi protein</fullName>
    </submittedName>
</protein>
<proteinExistence type="predicted"/>
<comment type="caution">
    <text evidence="2">The sequence shown here is derived from an EMBL/GenBank/DDBJ whole genome shotgun (WGS) entry which is preliminary data.</text>
</comment>
<dbReference type="EMBL" id="NBCO01000006">
    <property type="protein sequence ID" value="ORC91306.1"/>
    <property type="molecule type" value="Genomic_DNA"/>
</dbReference>
<dbReference type="AlphaFoldDB" id="A0A1X0P2X7"/>
<sequence>MITLFTTLEIALTHTTRHGPSAPDVTISRECRLESWTASFSPDSDHYIILFELAVGDDNDEPLRPPRPRAPIYAWKKAKCSHLRQMPNTQCNKQPEQKLAFTRKNDY</sequence>
<organism evidence="2 3">
    <name type="scientific">Trypanosoma theileri</name>
    <dbReference type="NCBI Taxonomy" id="67003"/>
    <lineage>
        <taxon>Eukaryota</taxon>
        <taxon>Discoba</taxon>
        <taxon>Euglenozoa</taxon>
        <taxon>Kinetoplastea</taxon>
        <taxon>Metakinetoplastina</taxon>
        <taxon>Trypanosomatida</taxon>
        <taxon>Trypanosomatidae</taxon>
        <taxon>Trypanosoma</taxon>
    </lineage>
</organism>
<dbReference type="GeneID" id="39983128"/>
<reference evidence="2 3" key="1">
    <citation type="submission" date="2017-03" db="EMBL/GenBank/DDBJ databases">
        <title>An alternative strategy for trypanosome survival in the mammalian bloodstream revealed through genome and transcriptome analysis of the ubiquitous bovine parasite Trypanosoma (Megatrypanum) theileri.</title>
        <authorList>
            <person name="Kelly S."/>
            <person name="Ivens A."/>
            <person name="Mott A."/>
            <person name="O'Neill E."/>
            <person name="Emms D."/>
            <person name="Macleod O."/>
            <person name="Voorheis P."/>
            <person name="Matthews J."/>
            <person name="Matthews K."/>
            <person name="Carrington M."/>
        </authorList>
    </citation>
    <scope>NUCLEOTIDE SEQUENCE [LARGE SCALE GENOMIC DNA]</scope>
    <source>
        <strain evidence="2">Edinburgh</strain>
    </source>
</reference>
<evidence type="ECO:0000256" key="1">
    <source>
        <dbReference type="SAM" id="MobiDB-lite"/>
    </source>
</evidence>
<keyword evidence="3" id="KW-1185">Reference proteome</keyword>
<dbReference type="OrthoDB" id="10475588at2759"/>
<evidence type="ECO:0000313" key="3">
    <source>
        <dbReference type="Proteomes" id="UP000192257"/>
    </source>
</evidence>
<name>A0A1X0P2X7_9TRYP</name>
<feature type="region of interest" description="Disordered" evidence="1">
    <location>
        <begin position="88"/>
        <end position="107"/>
    </location>
</feature>
<dbReference type="VEuPathDB" id="TriTrypDB:TM35_000063110"/>
<gene>
    <name evidence="2" type="ORF">TM35_000063110</name>
</gene>
<dbReference type="RefSeq" id="XP_028885372.1">
    <property type="nucleotide sequence ID" value="XM_029023348.1"/>
</dbReference>
<accession>A0A1X0P2X7</accession>
<dbReference type="Proteomes" id="UP000192257">
    <property type="component" value="Unassembled WGS sequence"/>
</dbReference>
<evidence type="ECO:0000313" key="2">
    <source>
        <dbReference type="EMBL" id="ORC91306.1"/>
    </source>
</evidence>